<evidence type="ECO:0000256" key="4">
    <source>
        <dbReference type="ARBA" id="ARBA00023136"/>
    </source>
</evidence>
<dbReference type="AlphaFoldDB" id="A0A6H1TRV4"/>
<dbReference type="InterPro" id="IPR051533">
    <property type="entry name" value="WaaL-like"/>
</dbReference>
<keyword evidence="3" id="KW-1133">Transmembrane helix</keyword>
<evidence type="ECO:0000259" key="5">
    <source>
        <dbReference type="Pfam" id="PF04932"/>
    </source>
</evidence>
<protein>
    <submittedName>
        <fullName evidence="6">O-antigen ligase family protein</fullName>
    </submittedName>
</protein>
<evidence type="ECO:0000256" key="2">
    <source>
        <dbReference type="ARBA" id="ARBA00022692"/>
    </source>
</evidence>
<dbReference type="EMBL" id="CP051167">
    <property type="protein sequence ID" value="QIZ69175.1"/>
    <property type="molecule type" value="Genomic_DNA"/>
</dbReference>
<dbReference type="RefSeq" id="WP_168567333.1">
    <property type="nucleotide sequence ID" value="NZ_CP051167.1"/>
</dbReference>
<dbReference type="KEGG" id="oxy:HCG48_00045"/>
<accession>A0A6H1TRV4</accession>
<dbReference type="PANTHER" id="PTHR37422">
    <property type="entry name" value="TEICHURONIC ACID BIOSYNTHESIS PROTEIN TUAE"/>
    <property type="match status" value="1"/>
</dbReference>
<keyword evidence="7" id="KW-1185">Reference proteome</keyword>
<proteinExistence type="predicted"/>
<reference evidence="6 7" key="1">
    <citation type="submission" date="2020-04" db="EMBL/GenBank/DDBJ databases">
        <authorList>
            <person name="Basu S."/>
            <person name="Maruthanayagam V."/>
            <person name="Chakraborty S."/>
            <person name="Pramanik A."/>
            <person name="Mukherjee J."/>
            <person name="Brink B."/>
        </authorList>
    </citation>
    <scope>NUCLEOTIDE SEQUENCE [LARGE SCALE GENOMIC DNA]</scope>
    <source>
        <strain evidence="6 7">AP17</strain>
    </source>
</reference>
<dbReference type="Pfam" id="PF04932">
    <property type="entry name" value="Wzy_C"/>
    <property type="match status" value="1"/>
</dbReference>
<evidence type="ECO:0000313" key="6">
    <source>
        <dbReference type="EMBL" id="QIZ69175.1"/>
    </source>
</evidence>
<keyword evidence="6" id="KW-0436">Ligase</keyword>
<organism evidence="6 7">
    <name type="scientific">Oxynema aestuarii AP17</name>
    <dbReference type="NCBI Taxonomy" id="2064643"/>
    <lineage>
        <taxon>Bacteria</taxon>
        <taxon>Bacillati</taxon>
        <taxon>Cyanobacteriota</taxon>
        <taxon>Cyanophyceae</taxon>
        <taxon>Oscillatoriophycideae</taxon>
        <taxon>Oscillatoriales</taxon>
        <taxon>Oscillatoriaceae</taxon>
        <taxon>Oxynema</taxon>
        <taxon>Oxynema aestuarii</taxon>
    </lineage>
</organism>
<keyword evidence="2" id="KW-0812">Transmembrane</keyword>
<evidence type="ECO:0000256" key="3">
    <source>
        <dbReference type="ARBA" id="ARBA00022989"/>
    </source>
</evidence>
<sequence length="451" mass="50402">MNVFSILSDVLKLEKVYAIFGIIVFTGILTLSSRYVPSEGVGGGGTSPFERPVVLLQYATIGISLILLALRPKSAFRVVWRDPFLWGLVLMTPISFVWSDFPSFSLKRGISTLQTTMFGVYLASRYDRKELLDIVTWALGITAVFSFLYTLALPGSGIEKGIHSGAWRGPLVHKNVLAQLTALISLPTCLAAIHSPPKYRKRLWAVFIITVLLVLLTRSKTGLMVFLTLMMLVPLFKILQSRGGIAIPVMIFAIFVVSSGTTILAENWEPFLYGLGKDPSLSGRTYLWQASIDMIRLRPWFGYGYQAFWQGTGAANQVWLAIRYVAPHSHNGFINISLDLGLVGLFFFVMSLLTMFVRGIALLRIEKSPAEMWPLLYASFLLLYNQTESTIIQHNNLFWILHVAVSLSLGYVRKLSPSEVREYRDKQAYFAAMNETPSSPSPSLNSAKFSE</sequence>
<keyword evidence="4" id="KW-0472">Membrane</keyword>
<evidence type="ECO:0000256" key="1">
    <source>
        <dbReference type="ARBA" id="ARBA00004141"/>
    </source>
</evidence>
<comment type="subcellular location">
    <subcellularLocation>
        <location evidence="1">Membrane</location>
        <topology evidence="1">Multi-pass membrane protein</topology>
    </subcellularLocation>
</comment>
<dbReference type="PANTHER" id="PTHR37422:SF17">
    <property type="entry name" value="O-ANTIGEN LIGASE"/>
    <property type="match status" value="1"/>
</dbReference>
<dbReference type="GO" id="GO:0016020">
    <property type="term" value="C:membrane"/>
    <property type="evidence" value="ECO:0007669"/>
    <property type="project" value="UniProtKB-SubCell"/>
</dbReference>
<evidence type="ECO:0000313" key="7">
    <source>
        <dbReference type="Proteomes" id="UP000500857"/>
    </source>
</evidence>
<dbReference type="InterPro" id="IPR007016">
    <property type="entry name" value="O-antigen_ligase-rel_domated"/>
</dbReference>
<dbReference type="GO" id="GO:0016874">
    <property type="term" value="F:ligase activity"/>
    <property type="evidence" value="ECO:0007669"/>
    <property type="project" value="UniProtKB-KW"/>
</dbReference>
<gene>
    <name evidence="6" type="ORF">HCG48_00045</name>
</gene>
<name>A0A6H1TRV4_9CYAN</name>
<feature type="domain" description="O-antigen ligase-related" evidence="5">
    <location>
        <begin position="205"/>
        <end position="349"/>
    </location>
</feature>
<dbReference type="Proteomes" id="UP000500857">
    <property type="component" value="Chromosome"/>
</dbReference>